<gene>
    <name evidence="4" type="ORF">KAK11_03635</name>
</gene>
<dbReference type="InterPro" id="IPR018357">
    <property type="entry name" value="Hexapep_transf_CS"/>
</dbReference>
<dbReference type="Gene3D" id="2.160.10.10">
    <property type="entry name" value="Hexapeptide repeat proteins"/>
    <property type="match status" value="1"/>
</dbReference>
<proteinExistence type="predicted"/>
<keyword evidence="2" id="KW-0677">Repeat</keyword>
<name>A0ABS5DTJ2_9BURK</name>
<evidence type="ECO:0000313" key="5">
    <source>
        <dbReference type="Proteomes" id="UP000672097"/>
    </source>
</evidence>
<organism evidence="4 5">
    <name type="scientific">Ideonella paludis</name>
    <dbReference type="NCBI Taxonomy" id="1233411"/>
    <lineage>
        <taxon>Bacteria</taxon>
        <taxon>Pseudomonadati</taxon>
        <taxon>Pseudomonadota</taxon>
        <taxon>Betaproteobacteria</taxon>
        <taxon>Burkholderiales</taxon>
        <taxon>Sphaerotilaceae</taxon>
        <taxon>Ideonella</taxon>
    </lineage>
</organism>
<keyword evidence="3 4" id="KW-0012">Acyltransferase</keyword>
<protein>
    <submittedName>
        <fullName evidence="4">Acyltransferase</fullName>
    </submittedName>
</protein>
<dbReference type="CDD" id="cd04647">
    <property type="entry name" value="LbH_MAT_like"/>
    <property type="match status" value="1"/>
</dbReference>
<evidence type="ECO:0000256" key="3">
    <source>
        <dbReference type="ARBA" id="ARBA00023315"/>
    </source>
</evidence>
<evidence type="ECO:0000313" key="4">
    <source>
        <dbReference type="EMBL" id="MBQ0934409.1"/>
    </source>
</evidence>
<dbReference type="Proteomes" id="UP000672097">
    <property type="component" value="Unassembled WGS sequence"/>
</dbReference>
<dbReference type="EMBL" id="JAGQDG010000001">
    <property type="protein sequence ID" value="MBQ0934409.1"/>
    <property type="molecule type" value="Genomic_DNA"/>
</dbReference>
<keyword evidence="5" id="KW-1185">Reference proteome</keyword>
<sequence>MSLNIVAFEPLLRVMGLKPTLARFAPKSRFRTLKTILLRDSPLTSSLKADFDDSCFLTLPVEADIETWCSQVTLQLHAGKLRYSGVHLAFLSNRCALSVVLGDDQLKVIIGSDCIIRGGWQLFGRATVFVGDCTTMGQVRLIGARADVVIGDDCQFSDEVILQSSDQHPIFDLESGLVVNADRRSIWIDRHVWIGRRAMVLPDACIGAGSIVAAGAVVTQEIPKECLAAGVPARVVKQKVGWAREFGQKPPQICGDTIDVADND</sequence>
<dbReference type="RefSeq" id="WP_210806232.1">
    <property type="nucleotide sequence ID" value="NZ_JAGQDG010000001.1"/>
</dbReference>
<dbReference type="SUPFAM" id="SSF51161">
    <property type="entry name" value="Trimeric LpxA-like enzymes"/>
    <property type="match status" value="1"/>
</dbReference>
<dbReference type="GO" id="GO:0016746">
    <property type="term" value="F:acyltransferase activity"/>
    <property type="evidence" value="ECO:0007669"/>
    <property type="project" value="UniProtKB-KW"/>
</dbReference>
<dbReference type="InterPro" id="IPR011004">
    <property type="entry name" value="Trimer_LpxA-like_sf"/>
</dbReference>
<reference evidence="4 5" key="1">
    <citation type="submission" date="2021-04" db="EMBL/GenBank/DDBJ databases">
        <title>The genome sequence of type strain Ideonella paludis KCTC 32238.</title>
        <authorList>
            <person name="Liu Y."/>
        </authorList>
    </citation>
    <scope>NUCLEOTIDE SEQUENCE [LARGE SCALE GENOMIC DNA]</scope>
    <source>
        <strain evidence="4 5">KCTC 32238</strain>
    </source>
</reference>
<dbReference type="PROSITE" id="PS00101">
    <property type="entry name" value="HEXAPEP_TRANSFERASES"/>
    <property type="match status" value="1"/>
</dbReference>
<evidence type="ECO:0000256" key="1">
    <source>
        <dbReference type="ARBA" id="ARBA00022679"/>
    </source>
</evidence>
<dbReference type="Pfam" id="PF00132">
    <property type="entry name" value="Hexapep"/>
    <property type="match status" value="1"/>
</dbReference>
<dbReference type="InterPro" id="IPR001451">
    <property type="entry name" value="Hexapep"/>
</dbReference>
<comment type="caution">
    <text evidence="4">The sequence shown here is derived from an EMBL/GenBank/DDBJ whole genome shotgun (WGS) entry which is preliminary data.</text>
</comment>
<evidence type="ECO:0000256" key="2">
    <source>
        <dbReference type="ARBA" id="ARBA00022737"/>
    </source>
</evidence>
<keyword evidence="1" id="KW-0808">Transferase</keyword>
<dbReference type="InterPro" id="IPR051159">
    <property type="entry name" value="Hexapeptide_acetyltransf"/>
</dbReference>
<dbReference type="PANTHER" id="PTHR23416">
    <property type="entry name" value="SIALIC ACID SYNTHASE-RELATED"/>
    <property type="match status" value="1"/>
</dbReference>
<accession>A0ABS5DTJ2</accession>